<dbReference type="Proteomes" id="UP000182987">
    <property type="component" value="Chromosome"/>
</dbReference>
<dbReference type="InterPro" id="IPR054612">
    <property type="entry name" value="Phage_capsid-like_C"/>
</dbReference>
<dbReference type="STRING" id="1440763.BJI69_14310"/>
<dbReference type="NCBIfam" id="TIGR01554">
    <property type="entry name" value="major_cap_HK97"/>
    <property type="match status" value="1"/>
</dbReference>
<reference evidence="4" key="1">
    <citation type="submission" date="2016-09" db="EMBL/GenBank/DDBJ databases">
        <authorList>
            <person name="Lysoe E."/>
        </authorList>
    </citation>
    <scope>NUCLEOTIDE SEQUENCE [LARGE SCALE GENOMIC DNA]</scope>
    <source>
        <strain evidence="4">LJ96T</strain>
    </source>
</reference>
<organism evidence="3 4">
    <name type="scientific">Luteibacter rhizovicinus DSM 16549</name>
    <dbReference type="NCBI Taxonomy" id="1440763"/>
    <lineage>
        <taxon>Bacteria</taxon>
        <taxon>Pseudomonadati</taxon>
        <taxon>Pseudomonadota</taxon>
        <taxon>Gammaproteobacteria</taxon>
        <taxon>Lysobacterales</taxon>
        <taxon>Rhodanobacteraceae</taxon>
        <taxon>Luteibacter</taxon>
    </lineage>
</organism>
<evidence type="ECO:0000256" key="1">
    <source>
        <dbReference type="ARBA" id="ARBA00004328"/>
    </source>
</evidence>
<feature type="domain" description="Phage capsid-like C-terminal" evidence="2">
    <location>
        <begin position="125"/>
        <end position="408"/>
    </location>
</feature>
<dbReference type="Pfam" id="PF05065">
    <property type="entry name" value="Phage_capsid"/>
    <property type="match status" value="1"/>
</dbReference>
<protein>
    <submittedName>
        <fullName evidence="3">Capsid protein</fullName>
    </submittedName>
</protein>
<evidence type="ECO:0000313" key="3">
    <source>
        <dbReference type="EMBL" id="APG06557.1"/>
    </source>
</evidence>
<dbReference type="InterPro" id="IPR024455">
    <property type="entry name" value="Phage_capsid"/>
</dbReference>
<evidence type="ECO:0000259" key="2">
    <source>
        <dbReference type="Pfam" id="PF05065"/>
    </source>
</evidence>
<dbReference type="Gene3D" id="3.30.2400.10">
    <property type="entry name" value="Major capsid protein gp5"/>
    <property type="match status" value="1"/>
</dbReference>
<dbReference type="SUPFAM" id="SSF56563">
    <property type="entry name" value="Major capsid protein gp5"/>
    <property type="match status" value="1"/>
</dbReference>
<keyword evidence="4" id="KW-1185">Reference proteome</keyword>
<name>A0A0G9HGZ3_9GAMM</name>
<dbReference type="EMBL" id="CP017480">
    <property type="protein sequence ID" value="APG06557.1"/>
    <property type="molecule type" value="Genomic_DNA"/>
</dbReference>
<comment type="subcellular location">
    <subcellularLocation>
        <location evidence="1">Virion</location>
    </subcellularLocation>
</comment>
<dbReference type="KEGG" id="lrz:BJI69_14310"/>
<proteinExistence type="predicted"/>
<evidence type="ECO:0000313" key="4">
    <source>
        <dbReference type="Proteomes" id="UP000182987"/>
    </source>
</evidence>
<dbReference type="AlphaFoldDB" id="A0A0G9HGZ3"/>
<dbReference type="Gene3D" id="3.30.2320.10">
    <property type="entry name" value="hypothetical protein PF0899 domain"/>
    <property type="match status" value="1"/>
</dbReference>
<gene>
    <name evidence="3" type="ORF">BJI69_14310</name>
</gene>
<dbReference type="PATRIC" id="fig|1440763.5.peg.2990"/>
<accession>A0A0G9HGZ3</accession>
<dbReference type="OrthoDB" id="9786516at2"/>
<sequence>MKHKITRGLLAVRADATGGGEVKALVNELNQAFAAFKAEHTKQLDDIRQGQADALQALKVDKINADIDRLQAAVDTANTQLAAAQMGAGGDGRKLRDADYSAAFQAHFRKGAVEASMSKGSAPDGGYTAPVEWDRTITDKLVLVSPMRQVARVQSISGNSFTKLFNKRGTASGWVGETDARPATAGSQFGSLQYDTGEIYANPAATQQLLDDSEVDIEAWIAGEVELEFAHQEGLAFISGDGTNGRPTGFLTYVTGAANAAKHPLGAIGLVNTGAAAAITADSLIDLVYAVPSAYRGAARFLMNNTTQGIVRKLKDGQGNYLWQPSTVAGQPATLNGYALTEMPDMPDVAANSMPISFGDFNRGYLVIDRKGVTVLRDPFTNKPFVQFYTTKRVGGGLLDPTPIKVLKVSV</sequence>